<reference evidence="1 2" key="1">
    <citation type="journal article" date="2011" name="Front. Microbiol.">
        <title>Genomic signatures of strain selection and enhancement in Bacillus atrophaeus var. globigii, a historical biowarfare simulant.</title>
        <authorList>
            <person name="Gibbons H.S."/>
            <person name="Broomall S.M."/>
            <person name="McNew L.A."/>
            <person name="Daligault H."/>
            <person name="Chapman C."/>
            <person name="Bruce D."/>
            <person name="Karavis M."/>
            <person name="Krepps M."/>
            <person name="McGregor P.A."/>
            <person name="Hong C."/>
            <person name="Park K.H."/>
            <person name="Akmal A."/>
            <person name="Feldman A."/>
            <person name="Lin J.S."/>
            <person name="Chang W.E."/>
            <person name="Higgs B.W."/>
            <person name="Demirev P."/>
            <person name="Lindquist J."/>
            <person name="Liem A."/>
            <person name="Fochler E."/>
            <person name="Read T.D."/>
            <person name="Tapia R."/>
            <person name="Johnson S."/>
            <person name="Bishop-Lilly K.A."/>
            <person name="Detter C."/>
            <person name="Han C."/>
            <person name="Sozhamannan S."/>
            <person name="Rosenzweig C.N."/>
            <person name="Skowronski E.W."/>
        </authorList>
    </citation>
    <scope>NUCLEOTIDE SEQUENCE [LARGE SCALE GENOMIC DNA]</scope>
    <source>
        <strain evidence="1 2">TPS4-2</strain>
    </source>
</reference>
<comment type="caution">
    <text evidence="1">The sequence shown here is derived from an EMBL/GenBank/DDBJ whole genome shotgun (WGS) entry which is preliminary data.</text>
</comment>
<dbReference type="SUPFAM" id="SSF81901">
    <property type="entry name" value="HCP-like"/>
    <property type="match status" value="1"/>
</dbReference>
<evidence type="ECO:0008006" key="3">
    <source>
        <dbReference type="Google" id="ProtNLM"/>
    </source>
</evidence>
<name>A0A432YWT7_9GAMM</name>
<organism evidence="1 2">
    <name type="scientific">Idiomarina piscisalsi</name>
    <dbReference type="NCBI Taxonomy" id="1096243"/>
    <lineage>
        <taxon>Bacteria</taxon>
        <taxon>Pseudomonadati</taxon>
        <taxon>Pseudomonadota</taxon>
        <taxon>Gammaproteobacteria</taxon>
        <taxon>Alteromonadales</taxon>
        <taxon>Idiomarinaceae</taxon>
        <taxon>Idiomarina</taxon>
    </lineage>
</organism>
<dbReference type="Gene3D" id="1.25.40.10">
    <property type="entry name" value="Tetratricopeptide repeat domain"/>
    <property type="match status" value="1"/>
</dbReference>
<sequence length="156" mass="17734">MSQANVNEWQNALLQQVDQLIELAKTRLPAKNKPTVRGPEYWQRFAKHHYVRAADLMKEGQGFEAAKHFRRAALFGHSKAMLYLGQMFMQGRDLPHSIFHACCWLTLAENAGEEGASELLQSLVHQLTAKQLNSARRLAAERFEQLCDASFDTHGL</sequence>
<dbReference type="RefSeq" id="WP_126751434.1">
    <property type="nucleotide sequence ID" value="NZ_JBHUMT010000016.1"/>
</dbReference>
<dbReference type="AlphaFoldDB" id="A0A432YWT7"/>
<dbReference type="EMBL" id="PIQA01000001">
    <property type="protein sequence ID" value="RUO67788.1"/>
    <property type="molecule type" value="Genomic_DNA"/>
</dbReference>
<gene>
    <name evidence="1" type="ORF">CWI73_02720</name>
</gene>
<accession>A0A432YWT7</accession>
<dbReference type="Proteomes" id="UP000288361">
    <property type="component" value="Unassembled WGS sequence"/>
</dbReference>
<evidence type="ECO:0000313" key="1">
    <source>
        <dbReference type="EMBL" id="RUO67788.1"/>
    </source>
</evidence>
<proteinExistence type="predicted"/>
<evidence type="ECO:0000313" key="2">
    <source>
        <dbReference type="Proteomes" id="UP000288361"/>
    </source>
</evidence>
<dbReference type="InterPro" id="IPR011990">
    <property type="entry name" value="TPR-like_helical_dom_sf"/>
</dbReference>
<protein>
    <recommendedName>
        <fullName evidence="3">Sel1 repeat family protein</fullName>
    </recommendedName>
</protein>